<dbReference type="EMBL" id="SRSD01000002">
    <property type="protein sequence ID" value="KAA0894190.1"/>
    <property type="molecule type" value="Genomic_DNA"/>
</dbReference>
<dbReference type="Gene3D" id="1.10.260.40">
    <property type="entry name" value="lambda repressor-like DNA-binding domains"/>
    <property type="match status" value="1"/>
</dbReference>
<gene>
    <name evidence="2" type="ORF">ET418_04335</name>
</gene>
<dbReference type="Proteomes" id="UP000324298">
    <property type="component" value="Unassembled WGS sequence"/>
</dbReference>
<dbReference type="InterPro" id="IPR001387">
    <property type="entry name" value="Cro/C1-type_HTH"/>
</dbReference>
<name>A0A5A9XMW6_9BACT</name>
<protein>
    <submittedName>
        <fullName evidence="2">Transcriptional regulator</fullName>
    </submittedName>
</protein>
<organism evidence="2 3">
    <name type="scientific">Oryzomonas rubra</name>
    <dbReference type="NCBI Taxonomy" id="2509454"/>
    <lineage>
        <taxon>Bacteria</taxon>
        <taxon>Pseudomonadati</taxon>
        <taxon>Thermodesulfobacteriota</taxon>
        <taxon>Desulfuromonadia</taxon>
        <taxon>Geobacterales</taxon>
        <taxon>Geobacteraceae</taxon>
        <taxon>Oryzomonas</taxon>
    </lineage>
</organism>
<dbReference type="Pfam" id="PF01381">
    <property type="entry name" value="HTH_3"/>
    <property type="match status" value="1"/>
</dbReference>
<proteinExistence type="predicted"/>
<dbReference type="RefSeq" id="WP_149306347.1">
    <property type="nucleotide sequence ID" value="NZ_SRSD01000002.1"/>
</dbReference>
<accession>A0A5A9XMW6</accession>
<dbReference type="OrthoDB" id="5422754at2"/>
<evidence type="ECO:0000313" key="2">
    <source>
        <dbReference type="EMBL" id="KAA0894190.1"/>
    </source>
</evidence>
<comment type="caution">
    <text evidence="2">The sequence shown here is derived from an EMBL/GenBank/DDBJ whole genome shotgun (WGS) entry which is preliminary data.</text>
</comment>
<reference evidence="2 3" key="1">
    <citation type="submission" date="2019-04" db="EMBL/GenBank/DDBJ databases">
        <title>Geobacter ruber sp. nov., ferric-reducing bacteria isolated from paddy soil.</title>
        <authorList>
            <person name="Xu Z."/>
            <person name="Masuda Y."/>
            <person name="Itoh H."/>
            <person name="Senoo K."/>
        </authorList>
    </citation>
    <scope>NUCLEOTIDE SEQUENCE [LARGE SCALE GENOMIC DNA]</scope>
    <source>
        <strain evidence="2 3">Red88</strain>
    </source>
</reference>
<dbReference type="AlphaFoldDB" id="A0A5A9XMW6"/>
<dbReference type="GO" id="GO:0003677">
    <property type="term" value="F:DNA binding"/>
    <property type="evidence" value="ECO:0007669"/>
    <property type="project" value="InterPro"/>
</dbReference>
<dbReference type="CDD" id="cd00093">
    <property type="entry name" value="HTH_XRE"/>
    <property type="match status" value="1"/>
</dbReference>
<dbReference type="SMART" id="SM00530">
    <property type="entry name" value="HTH_XRE"/>
    <property type="match status" value="1"/>
</dbReference>
<feature type="domain" description="HTH cro/C1-type" evidence="1">
    <location>
        <begin position="13"/>
        <end position="67"/>
    </location>
</feature>
<sequence length="78" mass="8610">MEIKTAEDLGLIIRKKRKEDGLTLHDAAALCGVSHAFLSALENGKETVRLNKVLQVIACLGIEIHSKPRGWETRDTEA</sequence>
<dbReference type="SUPFAM" id="SSF47413">
    <property type="entry name" value="lambda repressor-like DNA-binding domains"/>
    <property type="match status" value="1"/>
</dbReference>
<dbReference type="InterPro" id="IPR010982">
    <property type="entry name" value="Lambda_DNA-bd_dom_sf"/>
</dbReference>
<evidence type="ECO:0000313" key="3">
    <source>
        <dbReference type="Proteomes" id="UP000324298"/>
    </source>
</evidence>
<dbReference type="PROSITE" id="PS50943">
    <property type="entry name" value="HTH_CROC1"/>
    <property type="match status" value="1"/>
</dbReference>
<evidence type="ECO:0000259" key="1">
    <source>
        <dbReference type="PROSITE" id="PS50943"/>
    </source>
</evidence>
<keyword evidence="3" id="KW-1185">Reference proteome</keyword>